<dbReference type="RefSeq" id="WP_179583717.1">
    <property type="nucleotide sequence ID" value="NZ_JACBYR010000001.1"/>
</dbReference>
<evidence type="ECO:0000313" key="4">
    <source>
        <dbReference type="Proteomes" id="UP000542125"/>
    </source>
</evidence>
<sequence length="528" mass="57380">MNDTRNDPARFQPFIEMIAAHAAAMPANVAFRMEDNTLTWQTLFDRVRSVARALVANGVQPGDRVALLGPPSLAYVECLFGIVTARACVVPLPASASADTLATMLADCDARMLFGDPAVGDLLLTSAPGAASTRCTTVRFGDEGAQAAEYAAWRDRPTHDLPLPAPQADDAFNIIYSSGTTGTPKGIVHLHGMRQRQAQRNGFGFGPHSRALLSTPMYSNTTLTPLLGSLAHGGECILMRKFDAAHFLALASRLNATHTMLVPIQYKRLLAHPDFATSDLSAFELSQSTGAPMDPGLKRDILDRWPGRFLEVYGMTEGGVSCFLDGRAYPDKLRTVGVPVHDTDILLIDEAGQRIHGNARDTTDPVVGEIVGRSPFMMAGYHQRPDATAEIRWFDEDGRMFHRTGDIGHIDADGFVTLLDRSKDVIISGGNNIYAADLEAVLARHEDVQDCAVIGVPSVQWDETPLALVVLRPGARIDGETLRDWVNARLGKTQRVSIVEFRNDLARSELGKLSKKALRAPYWAKASA</sequence>
<gene>
    <name evidence="3" type="ORF">FHW18_000869</name>
</gene>
<dbReference type="Gene3D" id="3.30.300.30">
    <property type="match status" value="1"/>
</dbReference>
<evidence type="ECO:0000259" key="1">
    <source>
        <dbReference type="Pfam" id="PF00501"/>
    </source>
</evidence>
<name>A0A7Y9LLZ1_9BURK</name>
<reference evidence="3 4" key="1">
    <citation type="submission" date="2020-07" db="EMBL/GenBank/DDBJ databases">
        <title>Genomic Encyclopedia of Type Strains, Phase IV (KMG-V): Genome sequencing to study the core and pangenomes of soil and plant-associated prokaryotes.</title>
        <authorList>
            <person name="Whitman W."/>
        </authorList>
    </citation>
    <scope>NUCLEOTIDE SEQUENCE [LARGE SCALE GENOMIC DNA]</scope>
    <source>
        <strain evidence="3 4">SAS40</strain>
    </source>
</reference>
<dbReference type="Gene3D" id="3.40.50.12780">
    <property type="entry name" value="N-terminal domain of ligase-like"/>
    <property type="match status" value="1"/>
</dbReference>
<dbReference type="InterPro" id="IPR000873">
    <property type="entry name" value="AMP-dep_synth/lig_dom"/>
</dbReference>
<proteinExistence type="predicted"/>
<dbReference type="InterPro" id="IPR042099">
    <property type="entry name" value="ANL_N_sf"/>
</dbReference>
<accession>A0A7Y9LLZ1</accession>
<dbReference type="InterPro" id="IPR050237">
    <property type="entry name" value="ATP-dep_AMP-bd_enzyme"/>
</dbReference>
<keyword evidence="3" id="KW-0436">Ligase</keyword>
<evidence type="ECO:0000313" key="3">
    <source>
        <dbReference type="EMBL" id="NYE81598.1"/>
    </source>
</evidence>
<dbReference type="Pfam" id="PF13193">
    <property type="entry name" value="AMP-binding_C"/>
    <property type="match status" value="1"/>
</dbReference>
<dbReference type="PROSITE" id="PS00455">
    <property type="entry name" value="AMP_BINDING"/>
    <property type="match status" value="1"/>
</dbReference>
<comment type="caution">
    <text evidence="3">The sequence shown here is derived from an EMBL/GenBank/DDBJ whole genome shotgun (WGS) entry which is preliminary data.</text>
</comment>
<dbReference type="AlphaFoldDB" id="A0A7Y9LLZ1"/>
<dbReference type="InterPro" id="IPR020845">
    <property type="entry name" value="AMP-binding_CS"/>
</dbReference>
<evidence type="ECO:0000259" key="2">
    <source>
        <dbReference type="Pfam" id="PF13193"/>
    </source>
</evidence>
<dbReference type="Proteomes" id="UP000542125">
    <property type="component" value="Unassembled WGS sequence"/>
</dbReference>
<feature type="domain" description="AMP-dependent synthetase/ligase" evidence="1">
    <location>
        <begin position="20"/>
        <end position="382"/>
    </location>
</feature>
<dbReference type="InterPro" id="IPR025110">
    <property type="entry name" value="AMP-bd_C"/>
</dbReference>
<dbReference type="EMBL" id="JACBYR010000001">
    <property type="protein sequence ID" value="NYE81598.1"/>
    <property type="molecule type" value="Genomic_DNA"/>
</dbReference>
<dbReference type="SUPFAM" id="SSF56801">
    <property type="entry name" value="Acetyl-CoA synthetase-like"/>
    <property type="match status" value="1"/>
</dbReference>
<organism evidence="3 4">
    <name type="scientific">Pigmentiphaga litoralis</name>
    <dbReference type="NCBI Taxonomy" id="516702"/>
    <lineage>
        <taxon>Bacteria</taxon>
        <taxon>Pseudomonadati</taxon>
        <taxon>Pseudomonadota</taxon>
        <taxon>Betaproteobacteria</taxon>
        <taxon>Burkholderiales</taxon>
        <taxon>Alcaligenaceae</taxon>
        <taxon>Pigmentiphaga</taxon>
    </lineage>
</organism>
<dbReference type="GO" id="GO:0016878">
    <property type="term" value="F:acid-thiol ligase activity"/>
    <property type="evidence" value="ECO:0007669"/>
    <property type="project" value="UniProtKB-ARBA"/>
</dbReference>
<dbReference type="Pfam" id="PF00501">
    <property type="entry name" value="AMP-binding"/>
    <property type="match status" value="1"/>
</dbReference>
<dbReference type="InterPro" id="IPR045851">
    <property type="entry name" value="AMP-bd_C_sf"/>
</dbReference>
<feature type="domain" description="AMP-binding enzyme C-terminal" evidence="2">
    <location>
        <begin position="438"/>
        <end position="512"/>
    </location>
</feature>
<protein>
    <submittedName>
        <fullName evidence="3">Acyl-CoA synthetase (AMP-forming)/AMP-acid ligase II</fullName>
    </submittedName>
</protein>
<dbReference type="PANTHER" id="PTHR43767">
    <property type="entry name" value="LONG-CHAIN-FATTY-ACID--COA LIGASE"/>
    <property type="match status" value="1"/>
</dbReference>
<keyword evidence="4" id="KW-1185">Reference proteome</keyword>
<dbReference type="PANTHER" id="PTHR43767:SF1">
    <property type="entry name" value="NONRIBOSOMAL PEPTIDE SYNTHASE PES1 (EUROFUNG)-RELATED"/>
    <property type="match status" value="1"/>
</dbReference>